<keyword evidence="2" id="KW-1133">Transmembrane helix</keyword>
<keyword evidence="2" id="KW-0472">Membrane</keyword>
<evidence type="ECO:0000259" key="3">
    <source>
        <dbReference type="Pfam" id="PF11127"/>
    </source>
</evidence>
<reference evidence="4 5" key="1">
    <citation type="submission" date="2018-08" db="EMBL/GenBank/DDBJ databases">
        <title>Bacillus chawlae sp. nov., Bacillus glennii sp. nov., and Bacillus saganii sp. nov. Isolated from the Vehicle Assembly Building at Kennedy Space Center where the Viking Spacecraft were Assembled.</title>
        <authorList>
            <person name="Seuylemezian A."/>
            <person name="Vaishampayan P."/>
        </authorList>
    </citation>
    <scope>NUCLEOTIDE SEQUENCE [LARGE SCALE GENOMIC DNA]</scope>
    <source>
        <strain evidence="4 5">V44-8</strain>
    </source>
</reference>
<dbReference type="Pfam" id="PF11127">
    <property type="entry name" value="YgaP-like_TM"/>
    <property type="match status" value="1"/>
</dbReference>
<dbReference type="OrthoDB" id="5405951at2"/>
<feature type="transmembrane region" description="Helical" evidence="2">
    <location>
        <begin position="39"/>
        <end position="58"/>
    </location>
</feature>
<feature type="region of interest" description="Disordered" evidence="1">
    <location>
        <begin position="66"/>
        <end position="118"/>
    </location>
</feature>
<feature type="compositionally biased region" description="Basic and acidic residues" evidence="1">
    <location>
        <begin position="107"/>
        <end position="118"/>
    </location>
</feature>
<sequence>MKGQQNIGVINALIRMTFGFTIVAWATAKLVKKPWRDSYILLAMIGAMKIGEGILRYCPLTAVYQKSQQQSGDQGSGNNESRNDNENSNENENENKNKSQQSSQIPNHREERRARQQY</sequence>
<proteinExistence type="predicted"/>
<dbReference type="AlphaFoldDB" id="A0A372L8V2"/>
<keyword evidence="5" id="KW-1185">Reference proteome</keyword>
<evidence type="ECO:0000313" key="4">
    <source>
        <dbReference type="EMBL" id="RFU61835.1"/>
    </source>
</evidence>
<evidence type="ECO:0000256" key="2">
    <source>
        <dbReference type="SAM" id="Phobius"/>
    </source>
</evidence>
<feature type="domain" description="Inner membrane protein YgaP-like transmembrane" evidence="3">
    <location>
        <begin position="4"/>
        <end position="68"/>
    </location>
</feature>
<feature type="compositionally biased region" description="Low complexity" evidence="1">
    <location>
        <begin position="66"/>
        <end position="86"/>
    </location>
</feature>
<keyword evidence="2" id="KW-0812">Transmembrane</keyword>
<comment type="caution">
    <text evidence="4">The sequence shown here is derived from an EMBL/GenBank/DDBJ whole genome shotgun (WGS) entry which is preliminary data.</text>
</comment>
<organism evidence="4 5">
    <name type="scientific">Peribacillus glennii</name>
    <dbReference type="NCBI Taxonomy" id="2303991"/>
    <lineage>
        <taxon>Bacteria</taxon>
        <taxon>Bacillati</taxon>
        <taxon>Bacillota</taxon>
        <taxon>Bacilli</taxon>
        <taxon>Bacillales</taxon>
        <taxon>Bacillaceae</taxon>
        <taxon>Peribacillus</taxon>
    </lineage>
</organism>
<evidence type="ECO:0000256" key="1">
    <source>
        <dbReference type="SAM" id="MobiDB-lite"/>
    </source>
</evidence>
<protein>
    <submittedName>
        <fullName evidence="4">DUF2892 domain-containing protein</fullName>
    </submittedName>
</protein>
<evidence type="ECO:0000313" key="5">
    <source>
        <dbReference type="Proteomes" id="UP000262939"/>
    </source>
</evidence>
<dbReference type="RefSeq" id="WP_117323742.1">
    <property type="nucleotide sequence ID" value="NZ_QVTD01000012.1"/>
</dbReference>
<name>A0A372L8V2_9BACI</name>
<feature type="transmembrane region" description="Helical" evidence="2">
    <location>
        <begin position="7"/>
        <end position="27"/>
    </location>
</feature>
<dbReference type="Proteomes" id="UP000262939">
    <property type="component" value="Unassembled WGS sequence"/>
</dbReference>
<accession>A0A372L8V2</accession>
<dbReference type="InterPro" id="IPR021309">
    <property type="entry name" value="YgaP-like_TM"/>
</dbReference>
<gene>
    <name evidence="4" type="ORF">D0466_17025</name>
</gene>
<dbReference type="EMBL" id="QVTD01000012">
    <property type="protein sequence ID" value="RFU61835.1"/>
    <property type="molecule type" value="Genomic_DNA"/>
</dbReference>